<evidence type="ECO:0000256" key="1">
    <source>
        <dbReference type="SAM" id="SignalP"/>
    </source>
</evidence>
<reference evidence="2" key="1">
    <citation type="submission" date="2020-02" db="EMBL/GenBank/DDBJ databases">
        <authorList>
            <person name="Meier V. D."/>
        </authorList>
    </citation>
    <scope>NUCLEOTIDE SEQUENCE</scope>
    <source>
        <strain evidence="2">AVDCRST_MAG23</strain>
    </source>
</reference>
<evidence type="ECO:0008006" key="3">
    <source>
        <dbReference type="Google" id="ProtNLM"/>
    </source>
</evidence>
<dbReference type="EMBL" id="CADCWD010000061">
    <property type="protein sequence ID" value="CAA9538737.1"/>
    <property type="molecule type" value="Genomic_DNA"/>
</dbReference>
<feature type="signal peptide" evidence="1">
    <location>
        <begin position="1"/>
        <end position="22"/>
    </location>
</feature>
<protein>
    <recommendedName>
        <fullName evidence="3">UrcA family protein</fullName>
    </recommendedName>
</protein>
<gene>
    <name evidence="2" type="ORF">AVDCRST_MAG23-1699</name>
</gene>
<organism evidence="2">
    <name type="scientific">uncultured Sphingosinicella sp</name>
    <dbReference type="NCBI Taxonomy" id="478748"/>
    <lineage>
        <taxon>Bacteria</taxon>
        <taxon>Pseudomonadati</taxon>
        <taxon>Pseudomonadota</taxon>
        <taxon>Alphaproteobacteria</taxon>
        <taxon>Sphingomonadales</taxon>
        <taxon>Sphingosinicellaceae</taxon>
        <taxon>Sphingosinicella</taxon>
        <taxon>environmental samples</taxon>
    </lineage>
</organism>
<sequence length="105" mass="10889">MFTRILSAAAASALLLATPAFAQTEAMTVKVRTGDLDLGSAAGEEQLQRRIRNAVGQICGKSTFPANLETPYRSCRSEVLGDAAQQIAALKALGGTPVQVASAAR</sequence>
<dbReference type="InterPro" id="IPR030972">
    <property type="entry name" value="UrcA_uranyl"/>
</dbReference>
<proteinExistence type="predicted"/>
<dbReference type="AlphaFoldDB" id="A0A6J4U240"/>
<keyword evidence="1" id="KW-0732">Signal</keyword>
<dbReference type="NCBIfam" id="TIGR04433">
    <property type="entry name" value="UrcA_uranyl"/>
    <property type="match status" value="1"/>
</dbReference>
<feature type="chain" id="PRO_5026811951" description="UrcA family protein" evidence="1">
    <location>
        <begin position="23"/>
        <end position="105"/>
    </location>
</feature>
<name>A0A6J4U240_9SPHN</name>
<evidence type="ECO:0000313" key="2">
    <source>
        <dbReference type="EMBL" id="CAA9538737.1"/>
    </source>
</evidence>
<accession>A0A6J4U240</accession>